<evidence type="ECO:0000256" key="1">
    <source>
        <dbReference type="SAM" id="Phobius"/>
    </source>
</evidence>
<feature type="transmembrane region" description="Helical" evidence="1">
    <location>
        <begin position="12"/>
        <end position="37"/>
    </location>
</feature>
<protein>
    <recommendedName>
        <fullName evidence="4">DUF2244 domain-containing protein</fullName>
    </recommendedName>
</protein>
<dbReference type="Proteomes" id="UP001528040">
    <property type="component" value="Unassembled WGS sequence"/>
</dbReference>
<reference evidence="2 3" key="1">
    <citation type="submission" date="2023-01" db="EMBL/GenBank/DDBJ databases">
        <authorList>
            <person name="Yoon J.-W."/>
        </authorList>
    </citation>
    <scope>NUCLEOTIDE SEQUENCE [LARGE SCALE GENOMIC DNA]</scope>
    <source>
        <strain evidence="2 3">KMU-50</strain>
    </source>
</reference>
<evidence type="ECO:0008006" key="4">
    <source>
        <dbReference type="Google" id="ProtNLM"/>
    </source>
</evidence>
<dbReference type="RefSeq" id="WP_271053228.1">
    <property type="nucleotide sequence ID" value="NZ_JAQIIO010000002.1"/>
</dbReference>
<keyword evidence="3" id="KW-1185">Reference proteome</keyword>
<keyword evidence="1" id="KW-0472">Membrane</keyword>
<feature type="transmembrane region" description="Helical" evidence="1">
    <location>
        <begin position="43"/>
        <end position="61"/>
    </location>
</feature>
<gene>
    <name evidence="2" type="ORF">O2N63_05495</name>
</gene>
<proteinExistence type="predicted"/>
<evidence type="ECO:0000313" key="3">
    <source>
        <dbReference type="Proteomes" id="UP001528040"/>
    </source>
</evidence>
<sequence>MKVTTKTQDQLILDHIPWLMGAGMIFMILMFSGIGLFLFKEDIFPGVMFIGFSAIPLLFLVKFTARVQVIFDRPSGVATFRRRDFMGYVEDSLQLSSIDHAEIERHVGRDSDGDRSVTYRPILTLQDGSSRPLIRIYSNLRGLEQMVEELNQWLDHPS</sequence>
<organism evidence="2 3">
    <name type="scientific">Aliiroseovarius salicola</name>
    <dbReference type="NCBI Taxonomy" id="3009082"/>
    <lineage>
        <taxon>Bacteria</taxon>
        <taxon>Pseudomonadati</taxon>
        <taxon>Pseudomonadota</taxon>
        <taxon>Alphaproteobacteria</taxon>
        <taxon>Rhodobacterales</taxon>
        <taxon>Paracoccaceae</taxon>
        <taxon>Aliiroseovarius</taxon>
    </lineage>
</organism>
<dbReference type="EMBL" id="JAQIIO010000002">
    <property type="protein sequence ID" value="MDA5093539.1"/>
    <property type="molecule type" value="Genomic_DNA"/>
</dbReference>
<evidence type="ECO:0000313" key="2">
    <source>
        <dbReference type="EMBL" id="MDA5093539.1"/>
    </source>
</evidence>
<accession>A0ABT4VZ59</accession>
<name>A0ABT4VZ59_9RHOB</name>
<comment type="caution">
    <text evidence="2">The sequence shown here is derived from an EMBL/GenBank/DDBJ whole genome shotgun (WGS) entry which is preliminary data.</text>
</comment>
<keyword evidence="1" id="KW-0812">Transmembrane</keyword>
<keyword evidence="1" id="KW-1133">Transmembrane helix</keyword>